<dbReference type="SMART" id="SM00181">
    <property type="entry name" value="EGF"/>
    <property type="match status" value="10"/>
</dbReference>
<dbReference type="GO" id="GO:0005509">
    <property type="term" value="F:calcium ion binding"/>
    <property type="evidence" value="ECO:0007669"/>
    <property type="project" value="InterPro"/>
</dbReference>
<dbReference type="InterPro" id="IPR000742">
    <property type="entry name" value="EGF"/>
</dbReference>
<name>A0AAN8Q868_PATCE</name>
<keyword evidence="6" id="KW-0677">Repeat</keyword>
<feature type="domain" description="Laminin EGF-like" evidence="19">
    <location>
        <begin position="1218"/>
        <end position="1268"/>
    </location>
</feature>
<dbReference type="Gene3D" id="2.60.120.290">
    <property type="entry name" value="Spermadhesin, CUB domain"/>
    <property type="match status" value="2"/>
</dbReference>
<dbReference type="InterPro" id="IPR015915">
    <property type="entry name" value="Kelch-typ_b-propeller"/>
</dbReference>
<dbReference type="InterPro" id="IPR056863">
    <property type="entry name" value="LMN_ATRN_NET-like_EGF"/>
</dbReference>
<dbReference type="InterPro" id="IPR056737">
    <property type="entry name" value="Beta-prop_ATRN-MKLN-like"/>
</dbReference>
<feature type="domain" description="Laminin EGF-like" evidence="19">
    <location>
        <begin position="1171"/>
        <end position="1217"/>
    </location>
</feature>
<dbReference type="PROSITE" id="PS50026">
    <property type="entry name" value="EGF_3"/>
    <property type="match status" value="2"/>
</dbReference>
<evidence type="ECO:0000259" key="19">
    <source>
        <dbReference type="PROSITE" id="PS50027"/>
    </source>
</evidence>
<feature type="disulfide bond" evidence="13">
    <location>
        <begin position="167"/>
        <end position="177"/>
    </location>
</feature>
<gene>
    <name evidence="20" type="ORF">SNE40_001480</name>
</gene>
<proteinExistence type="predicted"/>
<evidence type="ECO:0000313" key="20">
    <source>
        <dbReference type="EMBL" id="KAK6196213.1"/>
    </source>
</evidence>
<keyword evidence="7" id="KW-0106">Calcium</keyword>
<dbReference type="InterPro" id="IPR016201">
    <property type="entry name" value="PSI"/>
</dbReference>
<dbReference type="CDD" id="cd00041">
    <property type="entry name" value="CUB"/>
    <property type="match status" value="1"/>
</dbReference>
<evidence type="ECO:0000256" key="16">
    <source>
        <dbReference type="SAM" id="SignalP"/>
    </source>
</evidence>
<dbReference type="InterPro" id="IPR000152">
    <property type="entry name" value="EGF-type_Asp/Asn_hydroxyl_site"/>
</dbReference>
<keyword evidence="8 15" id="KW-1133">Transmembrane helix</keyword>
<organism evidence="20 21">
    <name type="scientific">Patella caerulea</name>
    <name type="common">Rayed Mediterranean limpet</name>
    <dbReference type="NCBI Taxonomy" id="87958"/>
    <lineage>
        <taxon>Eukaryota</taxon>
        <taxon>Metazoa</taxon>
        <taxon>Spiralia</taxon>
        <taxon>Lophotrochozoa</taxon>
        <taxon>Mollusca</taxon>
        <taxon>Gastropoda</taxon>
        <taxon>Patellogastropoda</taxon>
        <taxon>Patelloidea</taxon>
        <taxon>Patellidae</taxon>
        <taxon>Patella</taxon>
    </lineage>
</organism>
<dbReference type="Pfam" id="PF24981">
    <property type="entry name" value="Beta-prop_ATRN-LZTR1"/>
    <property type="match status" value="2"/>
</dbReference>
<dbReference type="Proteomes" id="UP001347796">
    <property type="component" value="Unassembled WGS sequence"/>
</dbReference>
<dbReference type="SMART" id="SM00042">
    <property type="entry name" value="CUB"/>
    <property type="match status" value="2"/>
</dbReference>
<dbReference type="GO" id="GO:0048513">
    <property type="term" value="P:animal organ development"/>
    <property type="evidence" value="ECO:0007669"/>
    <property type="project" value="UniProtKB-ARBA"/>
</dbReference>
<dbReference type="SUPFAM" id="SSF49854">
    <property type="entry name" value="Spermadhesin, CUB domain"/>
    <property type="match status" value="2"/>
</dbReference>
<dbReference type="Pfam" id="PF24973">
    <property type="entry name" value="EGF_LMN_ATRN"/>
    <property type="match status" value="3"/>
</dbReference>
<accession>A0AAN8Q868</accession>
<feature type="disulfide bond" evidence="13">
    <location>
        <begin position="189"/>
        <end position="198"/>
    </location>
</feature>
<feature type="disulfide bond" evidence="14">
    <location>
        <begin position="1252"/>
        <end position="1266"/>
    </location>
</feature>
<dbReference type="FunFam" id="2.10.25.10:FF:000202">
    <property type="entry name" value="Multiple epidermal growth factor-like domains 8"/>
    <property type="match status" value="1"/>
</dbReference>
<keyword evidence="11" id="KW-0325">Glycoprotein</keyword>
<evidence type="ECO:0000256" key="4">
    <source>
        <dbReference type="ARBA" id="ARBA00022692"/>
    </source>
</evidence>
<keyword evidence="21" id="KW-1185">Reference proteome</keyword>
<evidence type="ECO:0000256" key="1">
    <source>
        <dbReference type="ARBA" id="ARBA00004479"/>
    </source>
</evidence>
<evidence type="ECO:0000256" key="11">
    <source>
        <dbReference type="ARBA" id="ARBA00023180"/>
    </source>
</evidence>
<feature type="disulfide bond" evidence="14">
    <location>
        <begin position="1201"/>
        <end position="1215"/>
    </location>
</feature>
<reference evidence="20 21" key="1">
    <citation type="submission" date="2024-01" db="EMBL/GenBank/DDBJ databases">
        <title>The genome of the rayed Mediterranean limpet Patella caerulea (Linnaeus, 1758).</title>
        <authorList>
            <person name="Anh-Thu Weber A."/>
            <person name="Halstead-Nussloch G."/>
        </authorList>
    </citation>
    <scope>NUCLEOTIDE SEQUENCE [LARGE SCALE GENOMIC DNA]</scope>
    <source>
        <strain evidence="20">AATW-2023a</strain>
        <tissue evidence="20">Whole specimen</tissue>
    </source>
</reference>
<feature type="domain" description="EGF-like" evidence="18">
    <location>
        <begin position="163"/>
        <end position="199"/>
    </location>
</feature>
<evidence type="ECO:0000256" key="15">
    <source>
        <dbReference type="SAM" id="Phobius"/>
    </source>
</evidence>
<dbReference type="Pfam" id="PF12947">
    <property type="entry name" value="EGF_3"/>
    <property type="match status" value="1"/>
</dbReference>
<dbReference type="PROSITE" id="PS01186">
    <property type="entry name" value="EGF_2"/>
    <property type="match status" value="4"/>
</dbReference>
<dbReference type="SMART" id="SM00180">
    <property type="entry name" value="EGF_Lam"/>
    <property type="match status" value="5"/>
</dbReference>
<dbReference type="PANTHER" id="PTHR46093">
    <property type="entry name" value="ACYL-COA-BINDING DOMAIN-CONTAINING PROTEIN 5"/>
    <property type="match status" value="1"/>
</dbReference>
<feature type="disulfide bond" evidence="14">
    <location>
        <begin position="1189"/>
        <end position="1198"/>
    </location>
</feature>
<dbReference type="InterPro" id="IPR024731">
    <property type="entry name" value="NELL2-like_EGF"/>
</dbReference>
<dbReference type="InterPro" id="IPR035914">
    <property type="entry name" value="Sperma_CUB_dom_sf"/>
</dbReference>
<evidence type="ECO:0000256" key="14">
    <source>
        <dbReference type="PROSITE-ProRule" id="PRU00460"/>
    </source>
</evidence>
<dbReference type="Pfam" id="PF00431">
    <property type="entry name" value="CUB"/>
    <property type="match status" value="1"/>
</dbReference>
<dbReference type="EMBL" id="JAZGQO010000001">
    <property type="protein sequence ID" value="KAK6196213.1"/>
    <property type="molecule type" value="Genomic_DNA"/>
</dbReference>
<evidence type="ECO:0000256" key="6">
    <source>
        <dbReference type="ARBA" id="ARBA00022737"/>
    </source>
</evidence>
<protein>
    <recommendedName>
        <fullName evidence="22">Multiple epidermal growth factor-like domains protein 8</fullName>
    </recommendedName>
</protein>
<dbReference type="PANTHER" id="PTHR46093:SF16">
    <property type="entry name" value="MULTIPLE EGF-LIKE-DOMAINS 8"/>
    <property type="match status" value="1"/>
</dbReference>
<dbReference type="CDD" id="cd00054">
    <property type="entry name" value="EGF_CA"/>
    <property type="match status" value="1"/>
</dbReference>
<dbReference type="PROSITE" id="PS01248">
    <property type="entry name" value="EGF_LAM_1"/>
    <property type="match status" value="2"/>
</dbReference>
<evidence type="ECO:0000313" key="21">
    <source>
        <dbReference type="Proteomes" id="UP001347796"/>
    </source>
</evidence>
<evidence type="ECO:0000256" key="10">
    <source>
        <dbReference type="ARBA" id="ARBA00023157"/>
    </source>
</evidence>
<dbReference type="GO" id="GO:0048731">
    <property type="term" value="P:system development"/>
    <property type="evidence" value="ECO:0007669"/>
    <property type="project" value="UniProtKB-ARBA"/>
</dbReference>
<dbReference type="PROSITE" id="PS51257">
    <property type="entry name" value="PROKAR_LIPOPROTEIN"/>
    <property type="match status" value="1"/>
</dbReference>
<dbReference type="Pfam" id="PF01437">
    <property type="entry name" value="PSI"/>
    <property type="match status" value="1"/>
</dbReference>
<dbReference type="InterPro" id="IPR002049">
    <property type="entry name" value="LE_dom"/>
</dbReference>
<evidence type="ECO:0000256" key="7">
    <source>
        <dbReference type="ARBA" id="ARBA00022837"/>
    </source>
</evidence>
<keyword evidence="3 13" id="KW-0245">EGF-like domain</keyword>
<dbReference type="FunFam" id="2.10.25.10:FF:000191">
    <property type="entry name" value="Multiple epidermal growth factor-like domains 8"/>
    <property type="match status" value="1"/>
</dbReference>
<dbReference type="PROSITE" id="PS00022">
    <property type="entry name" value="EGF_1"/>
    <property type="match status" value="2"/>
</dbReference>
<feature type="signal peptide" evidence="16">
    <location>
        <begin position="1"/>
        <end position="19"/>
    </location>
</feature>
<evidence type="ECO:0008006" key="22">
    <source>
        <dbReference type="Google" id="ProtNLM"/>
    </source>
</evidence>
<evidence type="ECO:0000256" key="5">
    <source>
        <dbReference type="ARBA" id="ARBA00022729"/>
    </source>
</evidence>
<dbReference type="FunFam" id="2.10.25.10:FF:000188">
    <property type="entry name" value="Laminin subunit gamma 2"/>
    <property type="match status" value="1"/>
</dbReference>
<dbReference type="SMART" id="SM00423">
    <property type="entry name" value="PSI"/>
    <property type="match status" value="9"/>
</dbReference>
<keyword evidence="9 15" id="KW-0472">Membrane</keyword>
<keyword evidence="10 13" id="KW-1015">Disulfide bond</keyword>
<comment type="subcellular location">
    <subcellularLocation>
        <location evidence="1">Membrane</location>
        <topology evidence="1">Single-pass type I membrane protein</topology>
    </subcellularLocation>
</comment>
<dbReference type="SUPFAM" id="SSF57184">
    <property type="entry name" value="Growth factor receptor domain"/>
    <property type="match status" value="1"/>
</dbReference>
<dbReference type="SUPFAM" id="SSF57196">
    <property type="entry name" value="EGF/Laminin"/>
    <property type="match status" value="4"/>
</dbReference>
<evidence type="ECO:0000256" key="13">
    <source>
        <dbReference type="PROSITE-ProRule" id="PRU00076"/>
    </source>
</evidence>
<keyword evidence="12 14" id="KW-0424">Laminin EGF-like domain</keyword>
<evidence type="ECO:0000259" key="17">
    <source>
        <dbReference type="PROSITE" id="PS01180"/>
    </source>
</evidence>
<evidence type="ECO:0000256" key="2">
    <source>
        <dbReference type="ARBA" id="ARBA00022441"/>
    </source>
</evidence>
<dbReference type="SMART" id="SM00179">
    <property type="entry name" value="EGF_CA"/>
    <property type="match status" value="2"/>
</dbReference>
<dbReference type="Gene3D" id="2.120.10.80">
    <property type="entry name" value="Kelch-type beta propeller"/>
    <property type="match status" value="4"/>
</dbReference>
<comment type="caution">
    <text evidence="20">The sequence shown here is derived from an EMBL/GenBank/DDBJ whole genome shotgun (WGS) entry which is preliminary data.</text>
</comment>
<feature type="domain" description="CUB" evidence="17">
    <location>
        <begin position="1270"/>
        <end position="1410"/>
    </location>
</feature>
<evidence type="ECO:0000256" key="9">
    <source>
        <dbReference type="ARBA" id="ARBA00023136"/>
    </source>
</evidence>
<dbReference type="InterPro" id="IPR001881">
    <property type="entry name" value="EGF-like_Ca-bd_dom"/>
</dbReference>
<feature type="domain" description="CUB" evidence="17">
    <location>
        <begin position="26"/>
        <end position="135"/>
    </location>
</feature>
<dbReference type="GO" id="GO:0016020">
    <property type="term" value="C:membrane"/>
    <property type="evidence" value="ECO:0007669"/>
    <property type="project" value="UniProtKB-SubCell"/>
</dbReference>
<dbReference type="Gene3D" id="2.10.25.10">
    <property type="entry name" value="Laminin"/>
    <property type="match status" value="8"/>
</dbReference>
<comment type="caution">
    <text evidence="13">Lacks conserved residue(s) required for the propagation of feature annotation.</text>
</comment>
<evidence type="ECO:0000256" key="12">
    <source>
        <dbReference type="ARBA" id="ARBA00023292"/>
    </source>
</evidence>
<keyword evidence="2" id="KW-0880">Kelch repeat</keyword>
<keyword evidence="5 16" id="KW-0732">Signal</keyword>
<dbReference type="InterPro" id="IPR009030">
    <property type="entry name" value="Growth_fac_rcpt_cys_sf"/>
</dbReference>
<dbReference type="PROSITE" id="PS00010">
    <property type="entry name" value="ASX_HYDROXYL"/>
    <property type="match status" value="2"/>
</dbReference>
<dbReference type="InterPro" id="IPR000859">
    <property type="entry name" value="CUB_dom"/>
</dbReference>
<feature type="transmembrane region" description="Helical" evidence="15">
    <location>
        <begin position="2621"/>
        <end position="2643"/>
    </location>
</feature>
<evidence type="ECO:0000256" key="3">
    <source>
        <dbReference type="ARBA" id="ARBA00022536"/>
    </source>
</evidence>
<dbReference type="Pfam" id="PF00053">
    <property type="entry name" value="EGF_laminin"/>
    <property type="match status" value="1"/>
</dbReference>
<dbReference type="InterPro" id="IPR002165">
    <property type="entry name" value="Plexin_repeat"/>
</dbReference>
<evidence type="ECO:0000256" key="8">
    <source>
        <dbReference type="ARBA" id="ARBA00022989"/>
    </source>
</evidence>
<dbReference type="PROSITE" id="PS50027">
    <property type="entry name" value="EGF_LAM_2"/>
    <property type="match status" value="2"/>
</dbReference>
<dbReference type="InterPro" id="IPR018097">
    <property type="entry name" value="EGF_Ca-bd_CS"/>
</dbReference>
<keyword evidence="4 15" id="KW-0812">Transmembrane</keyword>
<dbReference type="CDD" id="cd00055">
    <property type="entry name" value="EGF_Lam"/>
    <property type="match status" value="4"/>
</dbReference>
<sequence length="2788" mass="311758">MRQLTLKVTLAVVTAIVLACRLTEGCSGRKVLNGQKGIISDGPTEYPHFAQCEWLIEAGGPNKFIHLDFKSMSTECSFDFLFVYDGNSYSSHLLASLSGDSPPNTLIAKSGYMLLYLFSDRNYMKDGFEARYTVLDCPKNCSNNGKCINHTCHCVDYYGEACDKLRCPDNCSNHGNCTATSPKGKTCVCEEGFIGPDCGVSTDTENGSQLWNRVTADDEAPPRTAHTGVYQPSTNCLWIFGGFNLNNVLNDLIKFCFKDNKWSSIAQVDPWPSPRKGHAAAGVMDGFFVFGGSSLNDTLNDELWFYNTTHGLWELMAINSTVRPRALTGHTLSNVDDEWLYLFGGKTAEVTASDVMYRLKIPAATQWEIVKIRGGNFPLRRLIGHSTVYHRESRSLIVFGGYSQISRLVSTRTNELNMFNIDDGFWSKIHNKNLDDSGLPFPRAFHTAVIMGNYMVVYGGNTHKHHHLEICYNSDLYLYHLGCHVWQNDTMGYLKPTKGRFGHISAVANGNQLIVMGGYSGQVRSDLLIYKVSPAIARHESVVLEDMDHCLDYSKDETCLKDPDCVYCKTARLDSGKPGCVHRTRTDMCSDGNIQDLKSQRCPGICAVLSTCSACVSQGKGVNLTASQPRRRVYNNPCSWCVKQAVCQTRAVPQGTCLAAENTSSGIQGWWEGLSASLTTHQQCQLEDYPAGLHWIEYRFPMNKTYPDHLSIVRQTEQTLKFRYNFMSEIENDFTYTGRMIGFIHPLNAPPPPGKSHLRLHMKMRGGQTSLYLSRTNVTVKPELVLSLSSQMKYNESEARRLDGSALFPNIARGNKYFVEVVLKHHVKKEQGKNDNYPQSNIKLEWNGALKSLTQQSLTSEFLQPYSGESCSIHYNCVACLTDTSCGWCNALRTCINRDDLTVTAVCANLSSIQFLITTPSQCPKCDDYVECKACARDNLCEWISPNGHCTRRHRIPGAVLDPDHCRAPCERRPTCYECLQQKDECAWCENTKTCLPFTDYVPRYLYGQCTGWIDNIDKNVCHDCNMFTNCKECQAEFSCGWCYNDENPTIGRCVDGDFVGPTSDATCSAMISQVHNVSDSLTRNSSWAYDTCPDIDECSLGLHDCHPNATCENSFDSFHCECNRGFKGNGRSICDKACLHECIHGNCSGPPDHVCLCILGWTGPDCNTDCECNNHSTCHTEVGVCDDCKHGTTGLHCESCEMGYYGNPLESKGCSVCGCNGHGDINRGICNNITRECYCTHNTKGEFCDQCEEGYYGDPRNREKCYLRCDDRTILTNITKGALGTHEGSGVVHRSHAYCLWLMTVYSEISSTPYSTSSFTQKTPPPQIKLAVEGDMEVECGRDLLYIYDGIPTFISGTNDSAMLLGAFCGMKPGRDFVVVASSGVITVYFEADMRASSSRGFNASFQINQCPEECHGHRECKDNECVCQQGFGGVNCEIELCPRNCSYNLTQGECNLEYGMCECTYGFVGAACNIPVDNHLPRLELLIDPNRMKDRDNLPPAMMGHTLTSCGEDKLYLFGGMSPSSGLQSDIWWYDISIRKWKRIVPATDIKPSGRYYHAAACVPILKVLFIFGGFVESSTRKSYITTNQLWKFNIESQVWSNMTQAPQWIPPLAGHTFTHMENTQIVLIGGFSSNDYFSNKVFVYDAAQYFAWTEYEQNKFKGTFPIGIYGHTAVYDPKTSTIYTFGGYLYRFNKWIISHVIYAVDVRMKEWNLLTLKNGTEWKSRVFHTSVLYNDTMITVGGQTEDGSYASDILVYNTYCNSIITIPLADLETVYGLTTVAGLQAVRAEGSNFIMGGFSGMAHGSLTRLIMPNDMCRFIKNLTLCQNLSSCSICTSNITGTQICYENAVNTQLRPPGCQQLILHESRRRGCRDEEYLTKHCYRYPTCSQCLARYPGDPSLNLICKWCTNCKKGMCIPHDADCSKENKCQIAQTSIVKARSCMEYVCPAADCETCKALGNDICMWSRNFKISSEIVFRYTQPAIHNWTCVSSSLSPLMRDSDSPLTDQCPVRCFRYKNCTSCLGSNGSEGGSQKCIWSQTLQECMAPAYLPLHCSFGECGFVIQEKGQNHCPRSCSEGKKCADCVTMPGCGWCAVDGQNGLGACLAGGLHRPTSGQCSVENITIDTTTIPGIEANSVSWSFGQCPPENECINNHHTCDSETQTCIDTPTYFRCECKKGYIQNGKSCEPVCHQGCVQGVCIRPDCCMCHFGWVGDNCSTECLCNKHSNCRSREEPRICLSCQNNTQGPQCQECRENFVGDPKDGGRCIPCLSFCYNHSSKCLTREEYLGSQIDPSNSHDLSILGKDLYGKSTHGPKEGNARCVDCRHNTTGEKCELCVDGYFRLQDKPKTEGCIKCQCNGHSDVCNKHTGESCKCNNNTESKCESKDDTIPCWKLQCSQCKEYFFGSPTEGHQCYRQMTIDKEYCFDPETQKNCNQYPQPLHQGRTVFFSVPPKYLNVDIRITIDVTMGGVDVYFSNQDKTFVTEVDGTSGIHHIYIDEKLDIDYRDAVQGYKELARNKRSLTNVTRLDKRSAVVTPSSGQLYLREIKANDLNTFITIKKQTSILVVRDVQFRLVITLPRDIHELRTSRFFLVLRSKGDVKHNVTFGSLYFRQDQPHIDLFVFFSVFFSCFFLFLAMCVMLWKMKQAFDSRRNRQLRAQEMECMASRPFAKVLILIKHDYTIPTPVALVLRKSRPLKLVPKNMHCPNPSPVHLPPINVKEPQLCTAPIAIEPTDDGIAAVGTILLQLPGDIHAPTKLCLGSALTMRLSPPVVATKGCNRPRPSATLC</sequence>
<dbReference type="SUPFAM" id="SSF117281">
    <property type="entry name" value="Kelch motif"/>
    <property type="match status" value="2"/>
</dbReference>
<feature type="domain" description="EGF-like" evidence="18">
    <location>
        <begin position="1095"/>
        <end position="1136"/>
    </location>
</feature>
<dbReference type="PROSITE" id="PS01187">
    <property type="entry name" value="EGF_CA"/>
    <property type="match status" value="1"/>
</dbReference>
<feature type="chain" id="PRO_5042841075" description="Multiple epidermal growth factor-like domains protein 8" evidence="16">
    <location>
        <begin position="20"/>
        <end position="2788"/>
    </location>
</feature>
<dbReference type="PROSITE" id="PS01180">
    <property type="entry name" value="CUB"/>
    <property type="match status" value="2"/>
</dbReference>
<dbReference type="GO" id="GO:0005604">
    <property type="term" value="C:basement membrane"/>
    <property type="evidence" value="ECO:0007669"/>
    <property type="project" value="UniProtKB-ARBA"/>
</dbReference>
<evidence type="ECO:0000259" key="18">
    <source>
        <dbReference type="PROSITE" id="PS50026"/>
    </source>
</evidence>
<feature type="disulfide bond" evidence="14">
    <location>
        <begin position="1240"/>
        <end position="1249"/>
    </location>
</feature>